<feature type="chain" id="PRO_5039199681" description="Lipoprotein" evidence="2">
    <location>
        <begin position="22"/>
        <end position="310"/>
    </location>
</feature>
<evidence type="ECO:0000313" key="4">
    <source>
        <dbReference type="Proteomes" id="UP000029381"/>
    </source>
</evidence>
<feature type="region of interest" description="Disordered" evidence="1">
    <location>
        <begin position="23"/>
        <end position="70"/>
    </location>
</feature>
<proteinExistence type="predicted"/>
<dbReference type="EMBL" id="JPVT01000087">
    <property type="protein sequence ID" value="KFN91574.1"/>
    <property type="molecule type" value="Genomic_DNA"/>
</dbReference>
<evidence type="ECO:0000256" key="2">
    <source>
        <dbReference type="SAM" id="SignalP"/>
    </source>
</evidence>
<keyword evidence="4" id="KW-1185">Reference proteome</keyword>
<gene>
    <name evidence="3" type="ORF">TMU3MR103_0977</name>
</gene>
<reference evidence="3 4" key="1">
    <citation type="submission" date="2014-08" db="EMBL/GenBank/DDBJ databases">
        <title>Genome sequence of Tetragenococcus muriaticus.</title>
        <authorList>
            <person name="Chuea-nongthon C."/>
            <person name="Rodtong S."/>
            <person name="Yongsawatdigul J."/>
            <person name="Steele J.L."/>
            <person name="Liu X.-y."/>
            <person name="Speers J."/>
            <person name="Glasner J.D."/>
            <person name="Neeno-Eckwall E.C."/>
        </authorList>
    </citation>
    <scope>NUCLEOTIDE SEQUENCE [LARGE SCALE GENOMIC DNA]</scope>
    <source>
        <strain evidence="3 4">3MR10-3</strain>
    </source>
</reference>
<dbReference type="RefSeq" id="WP_052077269.1">
    <property type="nucleotide sequence ID" value="NZ_JPVT01000087.1"/>
</dbReference>
<feature type="compositionally biased region" description="Basic and acidic residues" evidence="1">
    <location>
        <begin position="283"/>
        <end position="295"/>
    </location>
</feature>
<evidence type="ECO:0008006" key="5">
    <source>
        <dbReference type="Google" id="ProtNLM"/>
    </source>
</evidence>
<protein>
    <recommendedName>
        <fullName evidence="5">Lipoprotein</fullName>
    </recommendedName>
</protein>
<dbReference type="PATRIC" id="fig|1302648.3.peg.948"/>
<feature type="compositionally biased region" description="Acidic residues" evidence="1">
    <location>
        <begin position="224"/>
        <end position="244"/>
    </location>
</feature>
<comment type="caution">
    <text evidence="3">The sequence shown here is derived from an EMBL/GenBank/DDBJ whole genome shotgun (WGS) entry which is preliminary data.</text>
</comment>
<name>A0A091C3S7_9ENTE</name>
<evidence type="ECO:0000256" key="1">
    <source>
        <dbReference type="SAM" id="MobiDB-lite"/>
    </source>
</evidence>
<dbReference type="AlphaFoldDB" id="A0A091C3S7"/>
<evidence type="ECO:0000313" key="3">
    <source>
        <dbReference type="EMBL" id="KFN91574.1"/>
    </source>
</evidence>
<dbReference type="Proteomes" id="UP000029381">
    <property type="component" value="Unassembled WGS sequence"/>
</dbReference>
<dbReference type="PROSITE" id="PS51257">
    <property type="entry name" value="PROKAR_LIPOPROTEIN"/>
    <property type="match status" value="1"/>
</dbReference>
<sequence length="310" mass="35179">MKKGYMLLFGMLLLTACSQNETETNSVAETSSTVETTTQFSESSSSEQSSETSTQSTEESRNEEENENYPYAVNLADFTQESLPDDKKTYQRDFTTNQENLPKEVSINMKDSDDFDKAIYISPSKGEDLAYPVTITSVPTEKITLIGDDGEKRDVEVNTEVKVEEEKENNDSLQIAGDTYYLFYNDEGTITLAARNFDENPGEEDLDSKNMVEYVQERPNSAEANEDEDTEESSEDKSEEDETKAEEYYDAINDAWQEASDYINSIDDPDVHVQSSEAAASQEADRLKMENPEDKEVIEESFQNVREDKW</sequence>
<feature type="compositionally biased region" description="Low complexity" evidence="1">
    <location>
        <begin position="23"/>
        <end position="57"/>
    </location>
</feature>
<feature type="region of interest" description="Disordered" evidence="1">
    <location>
        <begin position="198"/>
        <end position="310"/>
    </location>
</feature>
<keyword evidence="2" id="KW-0732">Signal</keyword>
<feature type="signal peptide" evidence="2">
    <location>
        <begin position="1"/>
        <end position="21"/>
    </location>
</feature>
<accession>A0A091C3S7</accession>
<organism evidence="3 4">
    <name type="scientific">Tetragenococcus muriaticus 3MR10-3</name>
    <dbReference type="NCBI Taxonomy" id="1302648"/>
    <lineage>
        <taxon>Bacteria</taxon>
        <taxon>Bacillati</taxon>
        <taxon>Bacillota</taxon>
        <taxon>Bacilli</taxon>
        <taxon>Lactobacillales</taxon>
        <taxon>Enterococcaceae</taxon>
        <taxon>Tetragenococcus</taxon>
    </lineage>
</organism>